<dbReference type="RefSeq" id="WP_036779863.1">
    <property type="nucleotide sequence ID" value="NZ_CAWLTM010000076.1"/>
</dbReference>
<sequence>MSSLKSLKSKALSNPDVKAEYDALKPEFELINTLLRMRHAAGLTQNQVAQRMGTKEANISRLEKGNGNPTLKTLLNYAKACNCELHFGFKTT</sequence>
<gene>
    <name evidence="2" type="ORF">BA1DRAFT_02715</name>
</gene>
<dbReference type="SUPFAM" id="SSF47413">
    <property type="entry name" value="lambda repressor-like DNA-binding domains"/>
    <property type="match status" value="1"/>
</dbReference>
<organism evidence="2 3">
    <name type="scientific">Photorhabdus aegyptia</name>
    <dbReference type="NCBI Taxonomy" id="2805098"/>
    <lineage>
        <taxon>Bacteria</taxon>
        <taxon>Pseudomonadati</taxon>
        <taxon>Pseudomonadota</taxon>
        <taxon>Gammaproteobacteria</taxon>
        <taxon>Enterobacterales</taxon>
        <taxon>Morganellaceae</taxon>
        <taxon>Photorhabdus</taxon>
    </lineage>
</organism>
<dbReference type="InterPro" id="IPR010982">
    <property type="entry name" value="Lambda_DNA-bd_dom_sf"/>
</dbReference>
<evidence type="ECO:0000313" key="2">
    <source>
        <dbReference type="EMBL" id="EYU14782.1"/>
    </source>
</evidence>
<dbReference type="SMART" id="SM00530">
    <property type="entry name" value="HTH_XRE"/>
    <property type="match status" value="1"/>
</dbReference>
<feature type="domain" description="HTH cro/C1-type" evidence="1">
    <location>
        <begin position="34"/>
        <end position="89"/>
    </location>
</feature>
<dbReference type="GO" id="GO:0003677">
    <property type="term" value="F:DNA binding"/>
    <property type="evidence" value="ECO:0007669"/>
    <property type="project" value="InterPro"/>
</dbReference>
<comment type="caution">
    <text evidence="2">The sequence shown here is derived from an EMBL/GenBank/DDBJ whole genome shotgun (WGS) entry which is preliminary data.</text>
</comment>
<dbReference type="Gene3D" id="1.10.260.40">
    <property type="entry name" value="lambda repressor-like DNA-binding domains"/>
    <property type="match status" value="1"/>
</dbReference>
<protein>
    <submittedName>
        <fullName evidence="2">Putative transcriptional regulator</fullName>
    </submittedName>
</protein>
<accession>A0A022PF46</accession>
<dbReference type="Pfam" id="PF01381">
    <property type="entry name" value="HTH_3"/>
    <property type="match status" value="1"/>
</dbReference>
<dbReference type="PROSITE" id="PS50943">
    <property type="entry name" value="HTH_CROC1"/>
    <property type="match status" value="1"/>
</dbReference>
<evidence type="ECO:0000313" key="3">
    <source>
        <dbReference type="Proteomes" id="UP000023464"/>
    </source>
</evidence>
<dbReference type="EMBL" id="JFGV01000039">
    <property type="protein sequence ID" value="EYU14782.1"/>
    <property type="molecule type" value="Genomic_DNA"/>
</dbReference>
<proteinExistence type="predicted"/>
<dbReference type="PATRIC" id="fig|1393736.3.peg.2778"/>
<reference evidence="2 3" key="1">
    <citation type="submission" date="2014-03" db="EMBL/GenBank/DDBJ databases">
        <title>Draft Genome of Photorhabdus luminescens BA1, an Egyptian Isolate.</title>
        <authorList>
            <person name="Ghazal S."/>
            <person name="Hurst S.G.IV."/>
            <person name="Morris K."/>
            <person name="Thomas K."/>
            <person name="Tisa L.S."/>
        </authorList>
    </citation>
    <scope>NUCLEOTIDE SEQUENCE [LARGE SCALE GENOMIC DNA]</scope>
    <source>
        <strain evidence="2 3">BA1</strain>
    </source>
</reference>
<dbReference type="CDD" id="cd00093">
    <property type="entry name" value="HTH_XRE"/>
    <property type="match status" value="1"/>
</dbReference>
<evidence type="ECO:0000259" key="1">
    <source>
        <dbReference type="PROSITE" id="PS50943"/>
    </source>
</evidence>
<name>A0A022PF46_9GAMM</name>
<dbReference type="InterPro" id="IPR001387">
    <property type="entry name" value="Cro/C1-type_HTH"/>
</dbReference>
<dbReference type="Proteomes" id="UP000023464">
    <property type="component" value="Unassembled WGS sequence"/>
</dbReference>
<keyword evidence="3" id="KW-1185">Reference proteome</keyword>
<dbReference type="AlphaFoldDB" id="A0A022PF46"/>